<organism evidence="1 2">
    <name type="scientific">Thalassoglobus polymorphus</name>
    <dbReference type="NCBI Taxonomy" id="2527994"/>
    <lineage>
        <taxon>Bacteria</taxon>
        <taxon>Pseudomonadati</taxon>
        <taxon>Planctomycetota</taxon>
        <taxon>Planctomycetia</taxon>
        <taxon>Planctomycetales</taxon>
        <taxon>Planctomycetaceae</taxon>
        <taxon>Thalassoglobus</taxon>
    </lineage>
</organism>
<dbReference type="RefSeq" id="WP_145201098.1">
    <property type="nucleotide sequence ID" value="NZ_CP036267.1"/>
</dbReference>
<dbReference type="OrthoDB" id="9255574at2"/>
<dbReference type="Proteomes" id="UP000315724">
    <property type="component" value="Chromosome"/>
</dbReference>
<dbReference type="EMBL" id="CP036267">
    <property type="protein sequence ID" value="QDT33953.1"/>
    <property type="molecule type" value="Genomic_DNA"/>
</dbReference>
<keyword evidence="2" id="KW-1185">Reference proteome</keyword>
<protein>
    <submittedName>
        <fullName evidence="1">Uncharacterized protein</fullName>
    </submittedName>
</protein>
<reference evidence="1 2" key="1">
    <citation type="submission" date="2019-02" db="EMBL/GenBank/DDBJ databases">
        <title>Deep-cultivation of Planctomycetes and their phenomic and genomic characterization uncovers novel biology.</title>
        <authorList>
            <person name="Wiegand S."/>
            <person name="Jogler M."/>
            <person name="Boedeker C."/>
            <person name="Pinto D."/>
            <person name="Vollmers J."/>
            <person name="Rivas-Marin E."/>
            <person name="Kohn T."/>
            <person name="Peeters S.H."/>
            <person name="Heuer A."/>
            <person name="Rast P."/>
            <person name="Oberbeckmann S."/>
            <person name="Bunk B."/>
            <person name="Jeske O."/>
            <person name="Meyerdierks A."/>
            <person name="Storesund J.E."/>
            <person name="Kallscheuer N."/>
            <person name="Luecker S."/>
            <person name="Lage O.M."/>
            <person name="Pohl T."/>
            <person name="Merkel B.J."/>
            <person name="Hornburger P."/>
            <person name="Mueller R.-W."/>
            <person name="Bruemmer F."/>
            <person name="Labrenz M."/>
            <person name="Spormann A.M."/>
            <person name="Op den Camp H."/>
            <person name="Overmann J."/>
            <person name="Amann R."/>
            <person name="Jetten M.S.M."/>
            <person name="Mascher T."/>
            <person name="Medema M.H."/>
            <person name="Devos D.P."/>
            <person name="Kaster A.-K."/>
            <person name="Ovreas L."/>
            <person name="Rohde M."/>
            <person name="Galperin M.Y."/>
            <person name="Jogler C."/>
        </authorList>
    </citation>
    <scope>NUCLEOTIDE SEQUENCE [LARGE SCALE GENOMIC DNA]</scope>
    <source>
        <strain evidence="1 2">Mal48</strain>
    </source>
</reference>
<evidence type="ECO:0000313" key="1">
    <source>
        <dbReference type="EMBL" id="QDT33953.1"/>
    </source>
</evidence>
<proteinExistence type="predicted"/>
<evidence type="ECO:0000313" key="2">
    <source>
        <dbReference type="Proteomes" id="UP000315724"/>
    </source>
</evidence>
<name>A0A517QQR9_9PLAN</name>
<gene>
    <name evidence="1" type="ORF">Mal48_32100</name>
</gene>
<dbReference type="AlphaFoldDB" id="A0A517QQR9"/>
<accession>A0A517QQR9</accession>
<sequence>MTESGVRDWWDCFLQHVQEPSRAAPLKEASLAENLGDWTRLTTEAVVRTCESMGWEATARGHRLRRLPETASEYLALDAMAFPDRESCGDVPWPMPVAVFELENSPRDDRVAYSLWKVLCTRSPLRMVYAYRRDWEQTRGLMNHLASEVIGSLSLQDRKQLEGVTTVVTGSRGESETFPHGYFKLWLLDTNLGKFDRI</sequence>
<dbReference type="KEGG" id="tpol:Mal48_32100"/>